<keyword evidence="2 5" id="KW-0732">Signal</keyword>
<sequence>MKVSGLLLLILFGCLWSGCFCLSAKCKIKQQEWSNGTSISCDCQNLITIPDDIPSNVVRLTARSNNIRNITYLPQLPLLETLDLGSNCMEWFSWTSLRALPALRHLILNRNKLWHVQLDIVIEQLPKLEILDVSFNKLMSFSQNELGWAQVTMAYIVGNPFRCDCDLLWLIDKMTCIQACGGGKCNALCWNACAASFLVPNRNRTFCHSPRQLNGLSLSDVSNKLTDCGPHKPTAKAAIISTEEPKSRLQNNDTSPIKRFRANTRLSPPQNESIIKDSNQNDSSTMIHPTQAFKKSSVYTTTTRHREDKPLIWNSYIPFIVAGSFLALGLLAIIFMFYHFNIKMENKLCCNWRKEANTGLFDCLLDFSSDLSGVIF</sequence>
<feature type="transmembrane region" description="Helical" evidence="4">
    <location>
        <begin position="316"/>
        <end position="338"/>
    </location>
</feature>
<dbReference type="eggNOG" id="KOG4237">
    <property type="taxonomic scope" value="Eukaryota"/>
</dbReference>
<dbReference type="EMBL" id="GG666685">
    <property type="protein sequence ID" value="EEN43675.1"/>
    <property type="molecule type" value="Genomic_DNA"/>
</dbReference>
<evidence type="ECO:0000256" key="3">
    <source>
        <dbReference type="ARBA" id="ARBA00022737"/>
    </source>
</evidence>
<evidence type="ECO:0000256" key="4">
    <source>
        <dbReference type="SAM" id="Phobius"/>
    </source>
</evidence>
<dbReference type="InterPro" id="IPR003591">
    <property type="entry name" value="Leu-rich_rpt_typical-subtyp"/>
</dbReference>
<dbReference type="PANTHER" id="PTHR24369:SF210">
    <property type="entry name" value="CHAOPTIN-RELATED"/>
    <property type="match status" value="1"/>
</dbReference>
<dbReference type="InterPro" id="IPR001611">
    <property type="entry name" value="Leu-rich_rpt"/>
</dbReference>
<gene>
    <name evidence="6" type="ORF">BRAFLDRAFT_92703</name>
</gene>
<keyword evidence="1" id="KW-0433">Leucine-rich repeat</keyword>
<dbReference type="InterPro" id="IPR050541">
    <property type="entry name" value="LRR_TM_domain-containing"/>
</dbReference>
<dbReference type="Pfam" id="PF13855">
    <property type="entry name" value="LRR_8"/>
    <property type="match status" value="1"/>
</dbReference>
<dbReference type="PROSITE" id="PS51257">
    <property type="entry name" value="PROKAR_LIPOPROTEIN"/>
    <property type="match status" value="1"/>
</dbReference>
<dbReference type="Gene3D" id="3.80.10.10">
    <property type="entry name" value="Ribonuclease Inhibitor"/>
    <property type="match status" value="1"/>
</dbReference>
<dbReference type="InParanoid" id="C3ZUT0"/>
<feature type="signal peptide" evidence="5">
    <location>
        <begin position="1"/>
        <end position="21"/>
    </location>
</feature>
<name>C3ZUT0_BRAFL</name>
<reference evidence="6" key="1">
    <citation type="journal article" date="2008" name="Nature">
        <title>The amphioxus genome and the evolution of the chordate karyotype.</title>
        <authorList>
            <consortium name="US DOE Joint Genome Institute (JGI-PGF)"/>
            <person name="Putnam N.H."/>
            <person name="Butts T."/>
            <person name="Ferrier D.E.K."/>
            <person name="Furlong R.F."/>
            <person name="Hellsten U."/>
            <person name="Kawashima T."/>
            <person name="Robinson-Rechavi M."/>
            <person name="Shoguchi E."/>
            <person name="Terry A."/>
            <person name="Yu J.-K."/>
            <person name="Benito-Gutierrez E.L."/>
            <person name="Dubchak I."/>
            <person name="Garcia-Fernandez J."/>
            <person name="Gibson-Brown J.J."/>
            <person name="Grigoriev I.V."/>
            <person name="Horton A.C."/>
            <person name="de Jong P.J."/>
            <person name="Jurka J."/>
            <person name="Kapitonov V.V."/>
            <person name="Kohara Y."/>
            <person name="Kuroki Y."/>
            <person name="Lindquist E."/>
            <person name="Lucas S."/>
            <person name="Osoegawa K."/>
            <person name="Pennacchio L.A."/>
            <person name="Salamov A.A."/>
            <person name="Satou Y."/>
            <person name="Sauka-Spengler T."/>
            <person name="Schmutz J."/>
            <person name="Shin-I T."/>
            <person name="Toyoda A."/>
            <person name="Bronner-Fraser M."/>
            <person name="Fujiyama A."/>
            <person name="Holland L.Z."/>
            <person name="Holland P.W.H."/>
            <person name="Satoh N."/>
            <person name="Rokhsar D.S."/>
        </authorList>
    </citation>
    <scope>NUCLEOTIDE SEQUENCE [LARGE SCALE GENOMIC DNA]</scope>
    <source>
        <strain evidence="6">S238N-H82</strain>
        <tissue evidence="6">Testes</tissue>
    </source>
</reference>
<keyword evidence="4" id="KW-0472">Membrane</keyword>
<dbReference type="AlphaFoldDB" id="C3ZUT0"/>
<feature type="chain" id="PRO_5002937258" description="LRRCT domain-containing protein" evidence="5">
    <location>
        <begin position="22"/>
        <end position="376"/>
    </location>
</feature>
<dbReference type="SUPFAM" id="SSF52058">
    <property type="entry name" value="L domain-like"/>
    <property type="match status" value="1"/>
</dbReference>
<evidence type="ECO:0000256" key="2">
    <source>
        <dbReference type="ARBA" id="ARBA00022729"/>
    </source>
</evidence>
<dbReference type="PANTHER" id="PTHR24369">
    <property type="entry name" value="ANTIGEN BSP, PUTATIVE-RELATED"/>
    <property type="match status" value="1"/>
</dbReference>
<evidence type="ECO:0000256" key="5">
    <source>
        <dbReference type="SAM" id="SignalP"/>
    </source>
</evidence>
<evidence type="ECO:0008006" key="7">
    <source>
        <dbReference type="Google" id="ProtNLM"/>
    </source>
</evidence>
<proteinExistence type="predicted"/>
<accession>C3ZUT0</accession>
<dbReference type="InterPro" id="IPR032675">
    <property type="entry name" value="LRR_dom_sf"/>
</dbReference>
<evidence type="ECO:0000313" key="6">
    <source>
        <dbReference type="EMBL" id="EEN43675.1"/>
    </source>
</evidence>
<keyword evidence="3" id="KW-0677">Repeat</keyword>
<protein>
    <recommendedName>
        <fullName evidence="7">LRRCT domain-containing protein</fullName>
    </recommendedName>
</protein>
<keyword evidence="4" id="KW-1133">Transmembrane helix</keyword>
<organism>
    <name type="scientific">Branchiostoma floridae</name>
    <name type="common">Florida lancelet</name>
    <name type="synonym">Amphioxus</name>
    <dbReference type="NCBI Taxonomy" id="7739"/>
    <lineage>
        <taxon>Eukaryota</taxon>
        <taxon>Metazoa</taxon>
        <taxon>Chordata</taxon>
        <taxon>Cephalochordata</taxon>
        <taxon>Leptocardii</taxon>
        <taxon>Amphioxiformes</taxon>
        <taxon>Branchiostomatidae</taxon>
        <taxon>Branchiostoma</taxon>
    </lineage>
</organism>
<dbReference type="SMART" id="SM00369">
    <property type="entry name" value="LRR_TYP"/>
    <property type="match status" value="3"/>
</dbReference>
<evidence type="ECO:0000256" key="1">
    <source>
        <dbReference type="ARBA" id="ARBA00022614"/>
    </source>
</evidence>
<keyword evidence="4" id="KW-0812">Transmembrane</keyword>